<comment type="similarity">
    <text evidence="1">Belongs to the pyridoxine kinase family.</text>
</comment>
<organism evidence="8 9">
    <name type="scientific">Recurvomyces mirabilis</name>
    <dbReference type="NCBI Taxonomy" id="574656"/>
    <lineage>
        <taxon>Eukaryota</taxon>
        <taxon>Fungi</taxon>
        <taxon>Dikarya</taxon>
        <taxon>Ascomycota</taxon>
        <taxon>Pezizomycotina</taxon>
        <taxon>Dothideomycetes</taxon>
        <taxon>Dothideomycetidae</taxon>
        <taxon>Mycosphaerellales</taxon>
        <taxon>Teratosphaeriaceae</taxon>
        <taxon>Recurvomyces</taxon>
    </lineage>
</organism>
<evidence type="ECO:0000256" key="5">
    <source>
        <dbReference type="ARBA" id="ARBA00022777"/>
    </source>
</evidence>
<dbReference type="SUPFAM" id="SSF53613">
    <property type="entry name" value="Ribokinase-like"/>
    <property type="match status" value="1"/>
</dbReference>
<evidence type="ECO:0000256" key="3">
    <source>
        <dbReference type="ARBA" id="ARBA00022679"/>
    </source>
</evidence>
<comment type="caution">
    <text evidence="8">The sequence shown here is derived from an EMBL/GenBank/DDBJ whole genome shotgun (WGS) entry which is preliminary data.</text>
</comment>
<accession>A0AAE1C2J6</accession>
<evidence type="ECO:0000256" key="6">
    <source>
        <dbReference type="ARBA" id="ARBA00022840"/>
    </source>
</evidence>
<dbReference type="GO" id="GO:0009443">
    <property type="term" value="P:pyridoxal 5'-phosphate salvage"/>
    <property type="evidence" value="ECO:0007669"/>
    <property type="project" value="InterPro"/>
</dbReference>
<dbReference type="GO" id="GO:0008478">
    <property type="term" value="F:pyridoxal kinase activity"/>
    <property type="evidence" value="ECO:0007669"/>
    <property type="project" value="UniProtKB-EC"/>
</dbReference>
<sequence>MAESLVPETHVLAIASHVTSGYVGNTMATFCMQTLGCEVSAIHTVNYSNHVGYRRFKGRKSQPEELAELWDGLKNARLDGFDVLLSGYCPSSATAEQVGRIARELKSRSRTKPGSFFWVLDPVMGDNGRIYVAEDTVPVYKSLLKDADLILPNQFEAELLSEVKIHDLASMKRAITKLHKDYRVPHVIITSIRLPATSSNTPIQVEEDLSASAKLTIIGSTATDDMEPRLFRITVDALPVFFSGTGDMFASLMVARLRQAAQDADVLGRASWRSPDDVQATDLPLAKAAEKVLASMHAVLKDTAAHYDAATERLKAEQDGALNEGKGEEAEAEKATQRHLSLTRAAEVRVVRNIPVLLSPPDMECFKAQHVTIHENHG</sequence>
<evidence type="ECO:0000313" key="8">
    <source>
        <dbReference type="EMBL" id="KAK3675686.1"/>
    </source>
</evidence>
<dbReference type="GO" id="GO:0005829">
    <property type="term" value="C:cytosol"/>
    <property type="evidence" value="ECO:0007669"/>
    <property type="project" value="TreeGrafter"/>
</dbReference>
<dbReference type="AlphaFoldDB" id="A0AAE1C2J6"/>
<dbReference type="PANTHER" id="PTHR10534:SF2">
    <property type="entry name" value="PYRIDOXAL KINASE"/>
    <property type="match status" value="1"/>
</dbReference>
<dbReference type="InterPro" id="IPR013749">
    <property type="entry name" value="PM/HMP-P_kinase-1"/>
</dbReference>
<evidence type="ECO:0000256" key="4">
    <source>
        <dbReference type="ARBA" id="ARBA00022741"/>
    </source>
</evidence>
<dbReference type="Pfam" id="PF08543">
    <property type="entry name" value="Phos_pyr_kin"/>
    <property type="match status" value="1"/>
</dbReference>
<dbReference type="GO" id="GO:0005524">
    <property type="term" value="F:ATP binding"/>
    <property type="evidence" value="ECO:0007669"/>
    <property type="project" value="UniProtKB-KW"/>
</dbReference>
<name>A0AAE1C2J6_9PEZI</name>
<protein>
    <recommendedName>
        <fullName evidence="2">pyridoxal kinase</fullName>
        <ecNumber evidence="2">2.7.1.35</ecNumber>
    </recommendedName>
</protein>
<keyword evidence="9" id="KW-1185">Reference proteome</keyword>
<keyword evidence="4" id="KW-0547">Nucleotide-binding</keyword>
<dbReference type="EMBL" id="JAUTXT010000013">
    <property type="protein sequence ID" value="KAK3675686.1"/>
    <property type="molecule type" value="Genomic_DNA"/>
</dbReference>
<dbReference type="Gene3D" id="3.40.1190.20">
    <property type="match status" value="1"/>
</dbReference>
<dbReference type="EC" id="2.7.1.35" evidence="2"/>
<feature type="domain" description="Pyridoxamine kinase/Phosphomethylpyrimidine kinase" evidence="7">
    <location>
        <begin position="117"/>
        <end position="200"/>
    </location>
</feature>
<evidence type="ECO:0000259" key="7">
    <source>
        <dbReference type="Pfam" id="PF08543"/>
    </source>
</evidence>
<evidence type="ECO:0000313" key="9">
    <source>
        <dbReference type="Proteomes" id="UP001274830"/>
    </source>
</evidence>
<gene>
    <name evidence="8" type="primary">BUD16</name>
    <name evidence="8" type="ORF">LTR78_004327</name>
</gene>
<dbReference type="InterPro" id="IPR029056">
    <property type="entry name" value="Ribokinase-like"/>
</dbReference>
<proteinExistence type="inferred from homology"/>
<reference evidence="8" key="1">
    <citation type="submission" date="2023-07" db="EMBL/GenBank/DDBJ databases">
        <title>Black Yeasts Isolated from many extreme environments.</title>
        <authorList>
            <person name="Coleine C."/>
            <person name="Stajich J.E."/>
            <person name="Selbmann L."/>
        </authorList>
    </citation>
    <scope>NUCLEOTIDE SEQUENCE</scope>
    <source>
        <strain evidence="8">CCFEE 5485</strain>
    </source>
</reference>
<keyword evidence="5 8" id="KW-0418">Kinase</keyword>
<evidence type="ECO:0000256" key="1">
    <source>
        <dbReference type="ARBA" id="ARBA00008805"/>
    </source>
</evidence>
<dbReference type="Proteomes" id="UP001274830">
    <property type="component" value="Unassembled WGS sequence"/>
</dbReference>
<dbReference type="CDD" id="cd01173">
    <property type="entry name" value="pyridoxal_pyridoxamine_kinase"/>
    <property type="match status" value="1"/>
</dbReference>
<dbReference type="PANTHER" id="PTHR10534">
    <property type="entry name" value="PYRIDOXAL KINASE"/>
    <property type="match status" value="1"/>
</dbReference>
<keyword evidence="6" id="KW-0067">ATP-binding</keyword>
<keyword evidence="3 8" id="KW-0808">Transferase</keyword>
<dbReference type="NCBIfam" id="TIGR00687">
    <property type="entry name" value="pyridox_kin"/>
    <property type="match status" value="1"/>
</dbReference>
<evidence type="ECO:0000256" key="2">
    <source>
        <dbReference type="ARBA" id="ARBA00012104"/>
    </source>
</evidence>
<dbReference type="InterPro" id="IPR004625">
    <property type="entry name" value="PyrdxlKinase"/>
</dbReference>